<comment type="function">
    <text evidence="5">Involved in transvection phenomena (= synapsis-dependent gene expression), where the synaptic pairing of chromosomes carrying genes with which zeste interacts influences the expression of these genes. Zeste binds to DNA and stimulates transcription from a nearby promoter.</text>
</comment>
<reference evidence="7 8" key="1">
    <citation type="submission" date="2024-05" db="EMBL/GenBank/DDBJ databases">
        <title>Genetic variation in Jamaican populations of the coffee berry borer (Hypothenemus hampei).</title>
        <authorList>
            <person name="Errbii M."/>
            <person name="Myrie A."/>
        </authorList>
    </citation>
    <scope>NUCLEOTIDE SEQUENCE [LARGE SCALE GENOMIC DNA]</scope>
    <source>
        <strain evidence="7">JA-Hopewell-2020-01-JO</strain>
        <tissue evidence="7">Whole body</tissue>
    </source>
</reference>
<dbReference type="PANTHER" id="PTHR23098">
    <property type="entry name" value="AGAP001331-PA-RELATED"/>
    <property type="match status" value="1"/>
</dbReference>
<dbReference type="Proteomes" id="UP001566132">
    <property type="component" value="Unassembled WGS sequence"/>
</dbReference>
<dbReference type="Pfam" id="PF13873">
    <property type="entry name" value="Myb_DNA-bind_5"/>
    <property type="match status" value="1"/>
</dbReference>
<gene>
    <name evidence="7" type="ORF">ABEB36_015636</name>
</gene>
<accession>A0ABD1DZG9</accession>
<dbReference type="PANTHER" id="PTHR23098:SF16">
    <property type="entry name" value="REGULATORY PROTEIN ZESTE"/>
    <property type="match status" value="1"/>
</dbReference>
<evidence type="ECO:0000256" key="1">
    <source>
        <dbReference type="ARBA" id="ARBA00011764"/>
    </source>
</evidence>
<comment type="caution">
    <text evidence="7">The sequence shown here is derived from an EMBL/GenBank/DDBJ whole genome shotgun (WGS) entry which is preliminary data.</text>
</comment>
<evidence type="ECO:0000313" key="8">
    <source>
        <dbReference type="Proteomes" id="UP001566132"/>
    </source>
</evidence>
<evidence type="ECO:0000259" key="6">
    <source>
        <dbReference type="Pfam" id="PF13873"/>
    </source>
</evidence>
<name>A0ABD1DZG9_HYPHA</name>
<proteinExistence type="predicted"/>
<comment type="subunit">
    <text evidence="1">Self-associates forming complexes of several hundred monomers.</text>
</comment>
<evidence type="ECO:0000256" key="3">
    <source>
        <dbReference type="ARBA" id="ARBA00023015"/>
    </source>
</evidence>
<evidence type="ECO:0000256" key="4">
    <source>
        <dbReference type="ARBA" id="ARBA00023163"/>
    </source>
</evidence>
<evidence type="ECO:0000313" key="7">
    <source>
        <dbReference type="EMBL" id="KAL1487730.1"/>
    </source>
</evidence>
<evidence type="ECO:0000256" key="2">
    <source>
        <dbReference type="ARBA" id="ARBA00016807"/>
    </source>
</evidence>
<organism evidence="7 8">
    <name type="scientific">Hypothenemus hampei</name>
    <name type="common">Coffee berry borer</name>
    <dbReference type="NCBI Taxonomy" id="57062"/>
    <lineage>
        <taxon>Eukaryota</taxon>
        <taxon>Metazoa</taxon>
        <taxon>Ecdysozoa</taxon>
        <taxon>Arthropoda</taxon>
        <taxon>Hexapoda</taxon>
        <taxon>Insecta</taxon>
        <taxon>Pterygota</taxon>
        <taxon>Neoptera</taxon>
        <taxon>Endopterygota</taxon>
        <taxon>Coleoptera</taxon>
        <taxon>Polyphaga</taxon>
        <taxon>Cucujiformia</taxon>
        <taxon>Curculionidae</taxon>
        <taxon>Scolytinae</taxon>
        <taxon>Hypothenemus</taxon>
    </lineage>
</organism>
<dbReference type="AlphaFoldDB" id="A0ABD1DZG9"/>
<keyword evidence="4" id="KW-0804">Transcription</keyword>
<dbReference type="EMBL" id="JBDJPC010000020">
    <property type="protein sequence ID" value="KAL1487730.1"/>
    <property type="molecule type" value="Genomic_DNA"/>
</dbReference>
<evidence type="ECO:0000256" key="5">
    <source>
        <dbReference type="ARBA" id="ARBA00025466"/>
    </source>
</evidence>
<sequence length="263" mass="30597">MELDKKRKAYIFSVEEQLRLLDLITKEKHIIENKTTNKLTNDEKDQAWQRVTTAFNAVAIHHRNMEQLKTKYDNLKTKTRKIVAAQKNHVKGTGGGAPINDKLDPVVEAILKIINIKTVVGFENVFDSENDEFVNSGMDLNIPDLPVMIINDDNISNDINTEIENIMPTCTEDNAKSKRKWSNYTPHKLKEPVSKHLRPTITNPVIIAKEEYYKKKTTYLETQTWAINEENRRQEEAHMKKQNLLDLEIKLKENELKQKYNVI</sequence>
<feature type="domain" description="Myb/SANT-like DNA-binding" evidence="6">
    <location>
        <begin position="12"/>
        <end position="84"/>
    </location>
</feature>
<keyword evidence="8" id="KW-1185">Reference proteome</keyword>
<dbReference type="InterPro" id="IPR028002">
    <property type="entry name" value="Myb_DNA-bind_5"/>
</dbReference>
<protein>
    <recommendedName>
        <fullName evidence="2">Regulatory protein zeste</fullName>
    </recommendedName>
</protein>
<keyword evidence="3" id="KW-0805">Transcription regulation</keyword>